<evidence type="ECO:0000256" key="4">
    <source>
        <dbReference type="ARBA" id="ARBA00022989"/>
    </source>
</evidence>
<feature type="transmembrane region" description="Helical" evidence="6">
    <location>
        <begin position="50"/>
        <end position="68"/>
    </location>
</feature>
<evidence type="ECO:0000313" key="7">
    <source>
        <dbReference type="EMBL" id="BET01665.1"/>
    </source>
</evidence>
<evidence type="ECO:0000313" key="8">
    <source>
        <dbReference type="Proteomes" id="UP001307889"/>
    </source>
</evidence>
<keyword evidence="2 6" id="KW-1003">Cell membrane</keyword>
<feature type="transmembrane region" description="Helical" evidence="6">
    <location>
        <begin position="138"/>
        <end position="159"/>
    </location>
</feature>
<keyword evidence="6" id="KW-0807">Transducer</keyword>
<comment type="similarity">
    <text evidence="6">Belongs to the insect chemoreceptor superfamily. Gustatory receptor (GR) family.</text>
</comment>
<keyword evidence="8" id="KW-1185">Reference proteome</keyword>
<dbReference type="Proteomes" id="UP001307889">
    <property type="component" value="Chromosome 13"/>
</dbReference>
<protein>
    <recommendedName>
        <fullName evidence="6">Gustatory receptor</fullName>
    </recommendedName>
</protein>
<sequence length="381" mass="43120">MALIEVKHSTTDTTFARDSPLLIKHLHFFKFYGSLPILQGDYSFSEISKIYLFLMGGFSIVNAIHSFSPAEGTWVKYGPFTSILITFEQIVYAITPFLIAYGVARNRYKFETGLKSLIKIQNRLGIDRYAMFKSLKAAIVYNIFALGVFVGENLVQWLLDRKPLTLLIDSIGWAVFYILAFGPIYPLIYILECICLCFDHLSCARIDSDSKAHSFVQIYNRLIDVTINMNSYFDIPISITLLAGLMAIIDAVGYFLGEESVGLTSLPLMLYYSGMVVNIVSVIHFCQISVYKADQCNMVLFNCIVQHKHSIDVDNSLVLLHFCGQRQLIFKAGQCVVVDYQLGLSMFAAFITYIVLLYQIEYYPRVAQIKGNSNLPNRTGK</sequence>
<dbReference type="InterPro" id="IPR013604">
    <property type="entry name" value="7TM_chemorcpt"/>
</dbReference>
<keyword evidence="3 6" id="KW-0812">Transmembrane</keyword>
<dbReference type="Pfam" id="PF08395">
    <property type="entry name" value="7tm_7"/>
    <property type="match status" value="1"/>
</dbReference>
<evidence type="ECO:0000256" key="1">
    <source>
        <dbReference type="ARBA" id="ARBA00004651"/>
    </source>
</evidence>
<proteinExistence type="inferred from homology"/>
<keyword evidence="4 6" id="KW-1133">Transmembrane helix</keyword>
<feature type="transmembrane region" description="Helical" evidence="6">
    <location>
        <begin position="80"/>
        <end position="104"/>
    </location>
</feature>
<keyword evidence="5 6" id="KW-0472">Membrane</keyword>
<feature type="transmembrane region" description="Helical" evidence="6">
    <location>
        <begin position="171"/>
        <end position="191"/>
    </location>
</feature>
<accession>A0ABN7BB96</accession>
<evidence type="ECO:0000256" key="6">
    <source>
        <dbReference type="RuleBase" id="RU363108"/>
    </source>
</evidence>
<feature type="transmembrane region" description="Helical" evidence="6">
    <location>
        <begin position="237"/>
        <end position="257"/>
    </location>
</feature>
<name>A0ABN7BB96_9HEMI</name>
<evidence type="ECO:0000256" key="5">
    <source>
        <dbReference type="ARBA" id="ARBA00023136"/>
    </source>
</evidence>
<keyword evidence="6" id="KW-0675">Receptor</keyword>
<evidence type="ECO:0000256" key="3">
    <source>
        <dbReference type="ARBA" id="ARBA00022692"/>
    </source>
</evidence>
<comment type="subcellular location">
    <subcellularLocation>
        <location evidence="1 6">Cell membrane</location>
        <topology evidence="1 6">Multi-pass membrane protein</topology>
    </subcellularLocation>
</comment>
<feature type="transmembrane region" description="Helical" evidence="6">
    <location>
        <begin position="336"/>
        <end position="360"/>
    </location>
</feature>
<reference evidence="7 8" key="1">
    <citation type="submission" date="2023-09" db="EMBL/GenBank/DDBJ databases">
        <title>Nesidiocoris tenuis whole genome shotgun sequence.</title>
        <authorList>
            <person name="Shibata T."/>
            <person name="Shimoda M."/>
            <person name="Kobayashi T."/>
            <person name="Uehara T."/>
        </authorList>
    </citation>
    <scope>NUCLEOTIDE SEQUENCE [LARGE SCALE GENOMIC DNA]</scope>
    <source>
        <strain evidence="7 8">Japan</strain>
    </source>
</reference>
<comment type="function">
    <text evidence="6">Gustatory receptor which mediates acceptance or avoidance behavior, depending on its substrates.</text>
</comment>
<gene>
    <name evidence="7" type="ORF">NTJ_14481</name>
</gene>
<evidence type="ECO:0000256" key="2">
    <source>
        <dbReference type="ARBA" id="ARBA00022475"/>
    </source>
</evidence>
<organism evidence="7 8">
    <name type="scientific">Nesidiocoris tenuis</name>
    <dbReference type="NCBI Taxonomy" id="355587"/>
    <lineage>
        <taxon>Eukaryota</taxon>
        <taxon>Metazoa</taxon>
        <taxon>Ecdysozoa</taxon>
        <taxon>Arthropoda</taxon>
        <taxon>Hexapoda</taxon>
        <taxon>Insecta</taxon>
        <taxon>Pterygota</taxon>
        <taxon>Neoptera</taxon>
        <taxon>Paraneoptera</taxon>
        <taxon>Hemiptera</taxon>
        <taxon>Heteroptera</taxon>
        <taxon>Panheteroptera</taxon>
        <taxon>Cimicomorpha</taxon>
        <taxon>Miridae</taxon>
        <taxon>Dicyphina</taxon>
        <taxon>Nesidiocoris</taxon>
    </lineage>
</organism>
<feature type="transmembrane region" description="Helical" evidence="6">
    <location>
        <begin position="269"/>
        <end position="291"/>
    </location>
</feature>
<dbReference type="EMBL" id="AP028921">
    <property type="protein sequence ID" value="BET01665.1"/>
    <property type="molecule type" value="Genomic_DNA"/>
</dbReference>